<reference evidence="2 3" key="1">
    <citation type="submission" date="2019-07" db="EMBL/GenBank/DDBJ databases">
        <title>Genomics analysis of Aphanomyces spp. identifies a new class of oomycete effector associated with host adaptation.</title>
        <authorList>
            <person name="Gaulin E."/>
        </authorList>
    </citation>
    <scope>NUCLEOTIDE SEQUENCE [LARGE SCALE GENOMIC DNA]</scope>
    <source>
        <strain evidence="2 3">ATCC 201684</strain>
    </source>
</reference>
<keyword evidence="3" id="KW-1185">Reference proteome</keyword>
<feature type="compositionally biased region" description="Low complexity" evidence="1">
    <location>
        <begin position="89"/>
        <end position="99"/>
    </location>
</feature>
<organism evidence="2 3">
    <name type="scientific">Aphanomyces euteiches</name>
    <dbReference type="NCBI Taxonomy" id="100861"/>
    <lineage>
        <taxon>Eukaryota</taxon>
        <taxon>Sar</taxon>
        <taxon>Stramenopiles</taxon>
        <taxon>Oomycota</taxon>
        <taxon>Saprolegniomycetes</taxon>
        <taxon>Saprolegniales</taxon>
        <taxon>Verrucalvaceae</taxon>
        <taxon>Aphanomyces</taxon>
    </lineage>
</organism>
<accession>A0A6G0WZZ0</accession>
<evidence type="ECO:0000313" key="2">
    <source>
        <dbReference type="EMBL" id="KAF0733137.1"/>
    </source>
</evidence>
<feature type="compositionally biased region" description="Polar residues" evidence="1">
    <location>
        <begin position="15"/>
        <end position="24"/>
    </location>
</feature>
<proteinExistence type="predicted"/>
<feature type="compositionally biased region" description="Basic and acidic residues" evidence="1">
    <location>
        <begin position="32"/>
        <end position="43"/>
    </location>
</feature>
<protein>
    <submittedName>
        <fullName evidence="2">Uncharacterized protein</fullName>
    </submittedName>
</protein>
<dbReference type="VEuPathDB" id="FungiDB:AeMF1_021311"/>
<feature type="compositionally biased region" description="Basic residues" evidence="1">
    <location>
        <begin position="417"/>
        <end position="437"/>
    </location>
</feature>
<dbReference type="Proteomes" id="UP000481153">
    <property type="component" value="Unassembled WGS sequence"/>
</dbReference>
<gene>
    <name evidence="2" type="ORF">Ae201684_009958</name>
</gene>
<feature type="compositionally biased region" description="Basic and acidic residues" evidence="1">
    <location>
        <begin position="460"/>
        <end position="488"/>
    </location>
</feature>
<sequence>MGNNTSSKEQEALGGSSNAVTQDSPLGGALHTRQEEHRQDRGSMRRSRSRSKATTRSASPEKYIRQSQETRNQCLASPASPSPERNRRQNSLSTQSSLTSEDDGDTTTRTLRSKRRRNAPTTSPKSEPPVKRPVVIDLADSDSYEDCDTEEEEVEQKPATTIKDENGEDPNDITFLPVDHPEELVAPQAPLFPSRLNQGEASVEDWESWLPPPIENALDTQRSLDSELAHDATTALDEAREPASPDRVGSPFVLRSPQPAVICPSPSKKQSVRAFEWSDKSVHLAPENYTFPAGTCKEMWPLWIHGDISTGVCAFRSLNATDLTTNESKKRREATEAIMSSHVESAIAQALISSVAQLANLSLSELMTVFDIAMDRFLDAEYPGGPPRRRGLEGLSRQAVESEDVAIVHDLLTFAKRRHSQSKTTSKRKASTKKRESKSHQPTPEADSDEIKSPQAEPRSGAEGRASAREFDHVLLDSPDAKPRRVEPPRAQPTAKFAREAKPSTATGHLTTPREVVPNEAKCLSLRRMRMYTWSDGSQRLAPEGWDFPSLSCHDMWMAWFHGDPEAGVGPFQHLDAADVEIYPGEAHSSKGARGRLSEARLVMTKLVDIAQNDLFGGPLDQSIDEMVPSVALEVGHLAFDYLMHSNPEGSLASGRDHQLPSSTNFNAKVSTVCKAMRKSRRGRRMFGDDD</sequence>
<feature type="compositionally biased region" description="Polar residues" evidence="1">
    <location>
        <begin position="65"/>
        <end position="75"/>
    </location>
</feature>
<dbReference type="AlphaFoldDB" id="A0A6G0WZZ0"/>
<comment type="caution">
    <text evidence="2">The sequence shown here is derived from an EMBL/GenBank/DDBJ whole genome shotgun (WGS) entry which is preliminary data.</text>
</comment>
<feature type="region of interest" description="Disordered" evidence="1">
    <location>
        <begin position="1"/>
        <end position="172"/>
    </location>
</feature>
<name>A0A6G0WZZ0_9STRA</name>
<evidence type="ECO:0000256" key="1">
    <source>
        <dbReference type="SAM" id="MobiDB-lite"/>
    </source>
</evidence>
<dbReference type="EMBL" id="VJMJ01000126">
    <property type="protein sequence ID" value="KAF0733137.1"/>
    <property type="molecule type" value="Genomic_DNA"/>
</dbReference>
<feature type="compositionally biased region" description="Basic residues" evidence="1">
    <location>
        <begin position="44"/>
        <end position="53"/>
    </location>
</feature>
<feature type="region of interest" description="Disordered" evidence="1">
    <location>
        <begin position="417"/>
        <end position="511"/>
    </location>
</feature>
<evidence type="ECO:0000313" key="3">
    <source>
        <dbReference type="Proteomes" id="UP000481153"/>
    </source>
</evidence>
<feature type="compositionally biased region" description="Acidic residues" evidence="1">
    <location>
        <begin position="139"/>
        <end position="154"/>
    </location>
</feature>